<dbReference type="InterPro" id="IPR016032">
    <property type="entry name" value="Sig_transdc_resp-reg_C-effctor"/>
</dbReference>
<dbReference type="Pfam" id="PF00196">
    <property type="entry name" value="GerE"/>
    <property type="match status" value="1"/>
</dbReference>
<dbReference type="GO" id="GO:0006355">
    <property type="term" value="P:regulation of DNA-templated transcription"/>
    <property type="evidence" value="ECO:0007669"/>
    <property type="project" value="InterPro"/>
</dbReference>
<comment type="caution">
    <text evidence="2">The sequence shown here is derived from an EMBL/GenBank/DDBJ whole genome shotgun (WGS) entry which is preliminary data.</text>
</comment>
<reference evidence="2 3" key="1">
    <citation type="submission" date="2020-08" db="EMBL/GenBank/DDBJ databases">
        <title>Genomic Encyclopedia of Type Strains, Phase IV (KMG-IV): sequencing the most valuable type-strain genomes for metagenomic binning, comparative biology and taxonomic classification.</title>
        <authorList>
            <person name="Goeker M."/>
        </authorList>
    </citation>
    <scope>NUCLEOTIDE SEQUENCE [LARGE SCALE GENOMIC DNA]</scope>
    <source>
        <strain evidence="2 3">DSM 100044</strain>
    </source>
</reference>
<evidence type="ECO:0000259" key="1">
    <source>
        <dbReference type="SMART" id="SM00421"/>
    </source>
</evidence>
<evidence type="ECO:0000313" key="3">
    <source>
        <dbReference type="Proteomes" id="UP000546200"/>
    </source>
</evidence>
<dbReference type="Gene3D" id="1.10.10.10">
    <property type="entry name" value="Winged helix-like DNA-binding domain superfamily/Winged helix DNA-binding domain"/>
    <property type="match status" value="1"/>
</dbReference>
<dbReference type="Proteomes" id="UP000546200">
    <property type="component" value="Unassembled WGS sequence"/>
</dbReference>
<proteinExistence type="predicted"/>
<dbReference type="AlphaFoldDB" id="A0A7W9BBV5"/>
<protein>
    <submittedName>
        <fullName evidence="2">DNA-binding CsgD family transcriptional regulator</fullName>
    </submittedName>
</protein>
<dbReference type="InterPro" id="IPR000792">
    <property type="entry name" value="Tscrpt_reg_LuxR_C"/>
</dbReference>
<dbReference type="SMART" id="SM00421">
    <property type="entry name" value="HTH_LUXR"/>
    <property type="match status" value="1"/>
</dbReference>
<dbReference type="SUPFAM" id="SSF46894">
    <property type="entry name" value="C-terminal effector domain of the bipartite response regulators"/>
    <property type="match status" value="1"/>
</dbReference>
<name>A0A7W9BBV5_9SPHN</name>
<dbReference type="InterPro" id="IPR036388">
    <property type="entry name" value="WH-like_DNA-bd_sf"/>
</dbReference>
<organism evidence="2 3">
    <name type="scientific">Sphingomonas aerophila</name>
    <dbReference type="NCBI Taxonomy" id="1344948"/>
    <lineage>
        <taxon>Bacteria</taxon>
        <taxon>Pseudomonadati</taxon>
        <taxon>Pseudomonadota</taxon>
        <taxon>Alphaproteobacteria</taxon>
        <taxon>Sphingomonadales</taxon>
        <taxon>Sphingomonadaceae</taxon>
        <taxon>Sphingomonas</taxon>
    </lineage>
</organism>
<accession>A0A7W9BBV5</accession>
<feature type="domain" description="HTH luxR-type" evidence="1">
    <location>
        <begin position="302"/>
        <end position="359"/>
    </location>
</feature>
<evidence type="ECO:0000313" key="2">
    <source>
        <dbReference type="EMBL" id="MBB5714357.1"/>
    </source>
</evidence>
<gene>
    <name evidence="2" type="ORF">FHS94_001188</name>
</gene>
<dbReference type="RefSeq" id="WP_184055600.1">
    <property type="nucleotide sequence ID" value="NZ_JACIJK010000003.1"/>
</dbReference>
<dbReference type="GO" id="GO:0003677">
    <property type="term" value="F:DNA binding"/>
    <property type="evidence" value="ECO:0007669"/>
    <property type="project" value="UniProtKB-KW"/>
</dbReference>
<sequence length="381" mass="40616">MLDLGQDLGRNDGWRAHAACSASIMGQSDLSPAHSTILALMAELGACSALLTFHPDTGARPTILSSLGVPLSVAGLDALLEAAAAAAPSDDHTVGHAAQHTACWTQAGDVLVLPFVSRASSSRIMLSMTFNGAMPQRRGIRAALHDCWPLLDGYFRCWQGERHWRGRTLATEAALNLLDFGVVLVTRAGHACFVNDAADKMLDAGHAVRRRGGVLVAAKLAENMMLQSSLASAIAASDRSMAEIGPSDGGSLLKLGAQEHRLICAAVPLDSRAELPGDCAAMLILIDPAYDPDRLVQPLCRLYGLSPVETRLACHLVRGASLGDASKALRIKEQTARSYLKQIFAKLNVRRQVDLVRMLLTSAVRSRPFSPKTSVLHLAPK</sequence>
<dbReference type="EMBL" id="JACIJK010000003">
    <property type="protein sequence ID" value="MBB5714357.1"/>
    <property type="molecule type" value="Genomic_DNA"/>
</dbReference>
<keyword evidence="3" id="KW-1185">Reference proteome</keyword>
<keyword evidence="2" id="KW-0238">DNA-binding</keyword>